<keyword evidence="4 10" id="KW-0963">Cytoplasm</keyword>
<dbReference type="Gene3D" id="3.10.150.10">
    <property type="entry name" value="DNA Polymerase III, subunit A, domain 2"/>
    <property type="match status" value="1"/>
</dbReference>
<dbReference type="RefSeq" id="WP_110065157.1">
    <property type="nucleotide sequence ID" value="NZ_QGTW01000006.1"/>
</dbReference>
<comment type="subcellular location">
    <subcellularLocation>
        <location evidence="1 10">Cytoplasm</location>
    </subcellularLocation>
</comment>
<reference evidence="14 15" key="1">
    <citation type="submission" date="2018-05" db="EMBL/GenBank/DDBJ databases">
        <title>Freshwater and sediment microbial communities from various areas in North America, analyzing microbe dynamics in response to fracking.</title>
        <authorList>
            <person name="Lamendella R."/>
        </authorList>
    </citation>
    <scope>NUCLEOTIDE SEQUENCE [LARGE SCALE GENOMIC DNA]</scope>
    <source>
        <strain evidence="14 15">15_TX</strain>
    </source>
</reference>
<dbReference type="InterPro" id="IPR022637">
    <property type="entry name" value="DNA_polIII_beta_cen"/>
</dbReference>
<dbReference type="GO" id="GO:0003677">
    <property type="term" value="F:DNA binding"/>
    <property type="evidence" value="ECO:0007669"/>
    <property type="project" value="UniProtKB-UniRule"/>
</dbReference>
<evidence type="ECO:0000313" key="14">
    <source>
        <dbReference type="EMBL" id="PWW28297.1"/>
    </source>
</evidence>
<dbReference type="Pfam" id="PF00712">
    <property type="entry name" value="DNA_pol3_beta"/>
    <property type="match status" value="1"/>
</dbReference>
<feature type="domain" description="DNA polymerase III beta sliding clamp N-terminal" evidence="11">
    <location>
        <begin position="1"/>
        <end position="126"/>
    </location>
</feature>
<feature type="domain" description="DNA polymerase III beta sliding clamp central" evidence="12">
    <location>
        <begin position="136"/>
        <end position="248"/>
    </location>
</feature>
<evidence type="ECO:0000256" key="3">
    <source>
        <dbReference type="ARBA" id="ARBA00021035"/>
    </source>
</evidence>
<dbReference type="AlphaFoldDB" id="A0A2V2ZWH2"/>
<dbReference type="PANTHER" id="PTHR30478">
    <property type="entry name" value="DNA POLYMERASE III SUBUNIT BETA"/>
    <property type="match status" value="1"/>
</dbReference>
<dbReference type="SMART" id="SM00480">
    <property type="entry name" value="POL3Bc"/>
    <property type="match status" value="1"/>
</dbReference>
<dbReference type="Proteomes" id="UP000247150">
    <property type="component" value="Unassembled WGS sequence"/>
</dbReference>
<dbReference type="PIRSF" id="PIRSF000804">
    <property type="entry name" value="DNA_pol_III_b"/>
    <property type="match status" value="1"/>
</dbReference>
<dbReference type="Gene3D" id="3.70.10.10">
    <property type="match status" value="1"/>
</dbReference>
<dbReference type="Pfam" id="PF02767">
    <property type="entry name" value="DNA_pol3_beta_2"/>
    <property type="match status" value="1"/>
</dbReference>
<dbReference type="EMBL" id="QGTW01000006">
    <property type="protein sequence ID" value="PWW28297.1"/>
    <property type="molecule type" value="Genomic_DNA"/>
</dbReference>
<evidence type="ECO:0000256" key="5">
    <source>
        <dbReference type="ARBA" id="ARBA00022679"/>
    </source>
</evidence>
<feature type="domain" description="DNA polymerase III beta sliding clamp C-terminal" evidence="13">
    <location>
        <begin position="252"/>
        <end position="374"/>
    </location>
</feature>
<accession>A0A2V2ZWH2</accession>
<keyword evidence="7 10" id="KW-0235">DNA replication</keyword>
<proteinExistence type="inferred from homology"/>
<dbReference type="GO" id="GO:0008408">
    <property type="term" value="F:3'-5' exonuclease activity"/>
    <property type="evidence" value="ECO:0007669"/>
    <property type="project" value="InterPro"/>
</dbReference>
<evidence type="ECO:0000256" key="9">
    <source>
        <dbReference type="ARBA" id="ARBA00023125"/>
    </source>
</evidence>
<evidence type="ECO:0000256" key="6">
    <source>
        <dbReference type="ARBA" id="ARBA00022695"/>
    </source>
</evidence>
<dbReference type="GO" id="GO:0003887">
    <property type="term" value="F:DNA-directed DNA polymerase activity"/>
    <property type="evidence" value="ECO:0007669"/>
    <property type="project" value="UniProtKB-UniRule"/>
</dbReference>
<evidence type="ECO:0000256" key="1">
    <source>
        <dbReference type="ARBA" id="ARBA00004496"/>
    </source>
</evidence>
<organism evidence="14 15">
    <name type="scientific">Cytobacillus oceanisediminis</name>
    <dbReference type="NCBI Taxonomy" id="665099"/>
    <lineage>
        <taxon>Bacteria</taxon>
        <taxon>Bacillati</taxon>
        <taxon>Bacillota</taxon>
        <taxon>Bacilli</taxon>
        <taxon>Bacillales</taxon>
        <taxon>Bacillaceae</taxon>
        <taxon>Cytobacillus</taxon>
    </lineage>
</organism>
<evidence type="ECO:0000256" key="7">
    <source>
        <dbReference type="ARBA" id="ARBA00022705"/>
    </source>
</evidence>
<comment type="caution">
    <text evidence="14">The sequence shown here is derived from an EMBL/GenBank/DDBJ whole genome shotgun (WGS) entry which is preliminary data.</text>
</comment>
<keyword evidence="9" id="KW-0238">DNA-binding</keyword>
<comment type="subunit">
    <text evidence="10">Forms a ring-shaped head-to-tail homodimer around DNA.</text>
</comment>
<sequence length="376" mass="41736">MEFKIKHEFFNKAIADVSKAVSSNTLFPILTGIKVAADEDCLTLTGSNSDLIIEKIIPEVIDGEKILEVFQSGSAVITAKFLSEIVKKLPSDIHIKVDKEQHMTITSADILTNLNGFPSEEYPKLPQMENAEHIKIPAMKLMEIIKQTAFAASKNESRPVLTGVHMSFKENRFSCAATNSHRLALRETELVCNVSGSFVVPGSSLNELAKLMNNVNGEIHLFLTENYIVFKTEAISLYSRQIEGKYPDVSGLIPHEAKTVITLNANQLLKGIDRASLFGGEWKNNNVHLMVKEDSKLRISSNSSSIGYIEETQNIIDISGERELSISLDGTFLMEALKAIQEDEVILRFSGSMRPVLLKPVGNDFYLHLISPVRTN</sequence>
<evidence type="ECO:0000259" key="12">
    <source>
        <dbReference type="Pfam" id="PF02767"/>
    </source>
</evidence>
<evidence type="ECO:0000259" key="13">
    <source>
        <dbReference type="Pfam" id="PF02768"/>
    </source>
</evidence>
<evidence type="ECO:0000256" key="10">
    <source>
        <dbReference type="PIRNR" id="PIRNR000804"/>
    </source>
</evidence>
<evidence type="ECO:0000256" key="2">
    <source>
        <dbReference type="ARBA" id="ARBA00010752"/>
    </source>
</evidence>
<comment type="similarity">
    <text evidence="2 10">Belongs to the beta sliding clamp family.</text>
</comment>
<dbReference type="GO" id="GO:0009360">
    <property type="term" value="C:DNA polymerase III complex"/>
    <property type="evidence" value="ECO:0007669"/>
    <property type="project" value="InterPro"/>
</dbReference>
<dbReference type="InterPro" id="IPR022635">
    <property type="entry name" value="DNA_polIII_beta_C"/>
</dbReference>
<dbReference type="SUPFAM" id="SSF55979">
    <property type="entry name" value="DNA clamp"/>
    <property type="match status" value="3"/>
</dbReference>
<gene>
    <name evidence="14" type="ORF">DFO73_106113</name>
</gene>
<dbReference type="NCBIfam" id="TIGR00663">
    <property type="entry name" value="dnan"/>
    <property type="match status" value="1"/>
</dbReference>
<name>A0A2V2ZWH2_9BACI</name>
<dbReference type="Pfam" id="PF02768">
    <property type="entry name" value="DNA_pol3_beta_3"/>
    <property type="match status" value="1"/>
</dbReference>
<dbReference type="InterPro" id="IPR046938">
    <property type="entry name" value="DNA_clamp_sf"/>
</dbReference>
<keyword evidence="5 10" id="KW-0808">Transferase</keyword>
<dbReference type="CDD" id="cd00140">
    <property type="entry name" value="beta_clamp"/>
    <property type="match status" value="1"/>
</dbReference>
<protein>
    <recommendedName>
        <fullName evidence="3 10">Beta sliding clamp</fullName>
    </recommendedName>
</protein>
<evidence type="ECO:0000313" key="15">
    <source>
        <dbReference type="Proteomes" id="UP000247150"/>
    </source>
</evidence>
<keyword evidence="8 10" id="KW-0239">DNA-directed DNA polymerase</keyword>
<dbReference type="InterPro" id="IPR001001">
    <property type="entry name" value="DNA_polIII_beta"/>
</dbReference>
<dbReference type="GO" id="GO:0005737">
    <property type="term" value="C:cytoplasm"/>
    <property type="evidence" value="ECO:0007669"/>
    <property type="project" value="UniProtKB-SubCell"/>
</dbReference>
<dbReference type="OrthoDB" id="8421503at2"/>
<comment type="function">
    <text evidence="10">Confers DNA tethering and processivity to DNA polymerases and other proteins. Acts as a clamp, forming a ring around DNA (a reaction catalyzed by the clamp-loading complex) which diffuses in an ATP-independent manner freely and bidirectionally along dsDNA. Initially characterized for its ability to contact the catalytic subunit of DNA polymerase III (Pol III), a complex, multichain enzyme responsible for most of the replicative synthesis in bacteria; Pol III exhibits 3'-5' exonuclease proofreading activity. The beta chain is required for initiation of replication as well as for processivity of DNA replication.</text>
</comment>
<evidence type="ECO:0000259" key="11">
    <source>
        <dbReference type="Pfam" id="PF00712"/>
    </source>
</evidence>
<evidence type="ECO:0000256" key="8">
    <source>
        <dbReference type="ARBA" id="ARBA00022932"/>
    </source>
</evidence>
<dbReference type="PANTHER" id="PTHR30478:SF0">
    <property type="entry name" value="BETA SLIDING CLAMP"/>
    <property type="match status" value="1"/>
</dbReference>
<keyword evidence="6 10" id="KW-0548">Nucleotidyltransferase</keyword>
<dbReference type="InterPro" id="IPR022634">
    <property type="entry name" value="DNA_polIII_beta_N"/>
</dbReference>
<dbReference type="GO" id="GO:0006271">
    <property type="term" value="P:DNA strand elongation involved in DNA replication"/>
    <property type="evidence" value="ECO:0007669"/>
    <property type="project" value="TreeGrafter"/>
</dbReference>
<evidence type="ECO:0000256" key="4">
    <source>
        <dbReference type="ARBA" id="ARBA00022490"/>
    </source>
</evidence>